<dbReference type="RefSeq" id="WP_168084876.1">
    <property type="nucleotide sequence ID" value="NZ_JAAVJI010000009.1"/>
</dbReference>
<proteinExistence type="predicted"/>
<evidence type="ECO:0000313" key="3">
    <source>
        <dbReference type="Proteomes" id="UP000746535"/>
    </source>
</evidence>
<feature type="chain" id="PRO_5046403561" evidence="1">
    <location>
        <begin position="21"/>
        <end position="169"/>
    </location>
</feature>
<dbReference type="EMBL" id="JAAVJI010000009">
    <property type="protein sequence ID" value="NJP02293.1"/>
    <property type="molecule type" value="Genomic_DNA"/>
</dbReference>
<accession>A0ABX0YFU2</accession>
<sequence>MSRRLILMCLLALPLLPAEAAKKPDPKPQASLGITPAALQAGVKKYIQEEADCRSVSFGEAKTLKKGARVRQRLERDGAQVDMTLDVSKAGNVSNARFAAPTKDPAHLTVMLCATYAVMRTLQPKGQALDSARTTALDVWQKAQQQKVQVPFASHQFRAQMQPFELNVL</sequence>
<dbReference type="Proteomes" id="UP000746535">
    <property type="component" value="Unassembled WGS sequence"/>
</dbReference>
<evidence type="ECO:0000256" key="1">
    <source>
        <dbReference type="SAM" id="SignalP"/>
    </source>
</evidence>
<gene>
    <name evidence="2" type="ORF">HBH25_15700</name>
</gene>
<keyword evidence="1" id="KW-0732">Signal</keyword>
<feature type="signal peptide" evidence="1">
    <location>
        <begin position="1"/>
        <end position="20"/>
    </location>
</feature>
<name>A0ABX0YFU2_9PSED</name>
<reference evidence="2 3" key="1">
    <citation type="submission" date="2020-03" db="EMBL/GenBank/DDBJ databases">
        <authorList>
            <person name="Wang L."/>
            <person name="He N."/>
            <person name="Li Y."/>
            <person name="Fang Y."/>
            <person name="Zhang F."/>
        </authorList>
    </citation>
    <scope>NUCLEOTIDE SEQUENCE [LARGE SCALE GENOMIC DNA]</scope>
    <source>
        <strain evidence="3">hsmgli-8</strain>
    </source>
</reference>
<protein>
    <submittedName>
        <fullName evidence="2">Uncharacterized protein</fullName>
    </submittedName>
</protein>
<organism evidence="2 3">
    <name type="scientific">Pseudomonas quercus</name>
    <dbReference type="NCBI Taxonomy" id="2722792"/>
    <lineage>
        <taxon>Bacteria</taxon>
        <taxon>Pseudomonadati</taxon>
        <taxon>Pseudomonadota</taxon>
        <taxon>Gammaproteobacteria</taxon>
        <taxon>Pseudomonadales</taxon>
        <taxon>Pseudomonadaceae</taxon>
        <taxon>Pseudomonas</taxon>
    </lineage>
</organism>
<comment type="caution">
    <text evidence="2">The sequence shown here is derived from an EMBL/GenBank/DDBJ whole genome shotgun (WGS) entry which is preliminary data.</text>
</comment>
<evidence type="ECO:0000313" key="2">
    <source>
        <dbReference type="EMBL" id="NJP02293.1"/>
    </source>
</evidence>
<keyword evidence="3" id="KW-1185">Reference proteome</keyword>